<dbReference type="EC" id="3.5.2.3" evidence="4 9"/>
<evidence type="ECO:0000256" key="3">
    <source>
        <dbReference type="ARBA" id="ARBA00005631"/>
    </source>
</evidence>
<dbReference type="NCBIfam" id="TIGR00856">
    <property type="entry name" value="pyrC_dimer"/>
    <property type="match status" value="1"/>
</dbReference>
<feature type="binding site" evidence="9">
    <location>
        <position position="42"/>
    </location>
    <ligand>
        <name>substrate</name>
    </ligand>
</feature>
<dbReference type="SUPFAM" id="SSF51556">
    <property type="entry name" value="Metallo-dependent hydrolases"/>
    <property type="match status" value="1"/>
</dbReference>
<comment type="caution">
    <text evidence="12">The sequence shown here is derived from an EMBL/GenBank/DDBJ whole genome shotgun (WGS) entry which is preliminary data.</text>
</comment>
<feature type="domain" description="Amidohydrolase-related" evidence="11">
    <location>
        <begin position="12"/>
        <end position="312"/>
    </location>
</feature>
<evidence type="ECO:0000256" key="4">
    <source>
        <dbReference type="ARBA" id="ARBA00012860"/>
    </source>
</evidence>
<evidence type="ECO:0000313" key="12">
    <source>
        <dbReference type="EMBL" id="NNM75219.1"/>
    </source>
</evidence>
<comment type="cofactor">
    <cofactor evidence="9 10">
        <name>Zn(2+)</name>
        <dbReference type="ChEBI" id="CHEBI:29105"/>
    </cofactor>
    <text evidence="9 10">Binds 2 Zn(2+) ions per subunit.</text>
</comment>
<evidence type="ECO:0000256" key="7">
    <source>
        <dbReference type="ARBA" id="ARBA00022833"/>
    </source>
</evidence>
<dbReference type="InterPro" id="IPR006680">
    <property type="entry name" value="Amidohydro-rel"/>
</dbReference>
<keyword evidence="7 9" id="KW-0862">Zinc</keyword>
<feature type="binding site" evidence="9">
    <location>
        <begin position="16"/>
        <end position="18"/>
    </location>
    <ligand>
        <name>substrate</name>
    </ligand>
</feature>
<dbReference type="GO" id="GO:0004151">
    <property type="term" value="F:dihydroorotase activity"/>
    <property type="evidence" value="ECO:0007669"/>
    <property type="project" value="UniProtKB-UniRule"/>
</dbReference>
<dbReference type="GO" id="GO:0006207">
    <property type="term" value="P:'de novo' pyrimidine nucleobase biosynthetic process"/>
    <property type="evidence" value="ECO:0007669"/>
    <property type="project" value="TreeGrafter"/>
</dbReference>
<dbReference type="RefSeq" id="WP_171220707.1">
    <property type="nucleotide sequence ID" value="NZ_JABEPP010000007.1"/>
</dbReference>
<dbReference type="Gene3D" id="3.20.20.140">
    <property type="entry name" value="Metal-dependent hydrolases"/>
    <property type="match status" value="1"/>
</dbReference>
<comment type="subunit">
    <text evidence="9">Homodimer.</text>
</comment>
<feature type="binding site" evidence="9">
    <location>
        <position position="264"/>
    </location>
    <ligand>
        <name>substrate</name>
    </ligand>
</feature>
<dbReference type="InterPro" id="IPR002195">
    <property type="entry name" value="Dihydroorotase_CS"/>
</dbReference>
<protein>
    <recommendedName>
        <fullName evidence="4 9">Dihydroorotase</fullName>
        <shortName evidence="9">DHOase</shortName>
        <ecNumber evidence="4 9">3.5.2.3</ecNumber>
    </recommendedName>
</protein>
<dbReference type="Proteomes" id="UP000564885">
    <property type="component" value="Unassembled WGS sequence"/>
</dbReference>
<evidence type="ECO:0000256" key="1">
    <source>
        <dbReference type="ARBA" id="ARBA00002368"/>
    </source>
</evidence>
<feature type="binding site" evidence="9">
    <location>
        <position position="252"/>
    </location>
    <ligand>
        <name>substrate</name>
    </ligand>
</feature>
<dbReference type="GO" id="GO:0044205">
    <property type="term" value="P:'de novo' UMP biosynthetic process"/>
    <property type="evidence" value="ECO:0007669"/>
    <property type="project" value="UniProtKB-UniRule"/>
</dbReference>
<dbReference type="Pfam" id="PF01979">
    <property type="entry name" value="Amidohydro_1"/>
    <property type="match status" value="1"/>
</dbReference>
<dbReference type="EMBL" id="JABEPP010000007">
    <property type="protein sequence ID" value="NNM75219.1"/>
    <property type="molecule type" value="Genomic_DNA"/>
</dbReference>
<feature type="binding site" description="via carbamate group" evidence="9">
    <location>
        <position position="100"/>
    </location>
    <ligand>
        <name>Zn(2+)</name>
        <dbReference type="ChEBI" id="CHEBI:29105"/>
        <label>2</label>
    </ligand>
</feature>
<dbReference type="UniPathway" id="UPA00070">
    <property type="reaction ID" value="UER00117"/>
</dbReference>
<dbReference type="PROSITE" id="PS00482">
    <property type="entry name" value="DIHYDROOROTASE_1"/>
    <property type="match status" value="1"/>
</dbReference>
<evidence type="ECO:0000256" key="2">
    <source>
        <dbReference type="ARBA" id="ARBA00004880"/>
    </source>
</evidence>
<evidence type="ECO:0000259" key="11">
    <source>
        <dbReference type="Pfam" id="PF01979"/>
    </source>
</evidence>
<proteinExistence type="inferred from homology"/>
<organism evidence="12 13">
    <name type="scientific">Enterovirga aerilata</name>
    <dbReference type="NCBI Taxonomy" id="2730920"/>
    <lineage>
        <taxon>Bacteria</taxon>
        <taxon>Pseudomonadati</taxon>
        <taxon>Pseudomonadota</taxon>
        <taxon>Alphaproteobacteria</taxon>
        <taxon>Hyphomicrobiales</taxon>
        <taxon>Methylobacteriaceae</taxon>
        <taxon>Enterovirga</taxon>
    </lineage>
</organism>
<dbReference type="CDD" id="cd01294">
    <property type="entry name" value="DHOase"/>
    <property type="match status" value="1"/>
</dbReference>
<dbReference type="PANTHER" id="PTHR43137:SF1">
    <property type="entry name" value="DIHYDROOROTASE"/>
    <property type="match status" value="1"/>
</dbReference>
<reference evidence="12 13" key="1">
    <citation type="submission" date="2020-04" db="EMBL/GenBank/DDBJ databases">
        <title>Enterovirga sp. isolate from soil.</title>
        <authorList>
            <person name="Chea S."/>
            <person name="Kim D.-U."/>
        </authorList>
    </citation>
    <scope>NUCLEOTIDE SEQUENCE [LARGE SCALE GENOMIC DNA]</scope>
    <source>
        <strain evidence="12 13">DB1703</strain>
    </source>
</reference>
<keyword evidence="5 9" id="KW-0479">Metal-binding</keyword>
<feature type="binding site" evidence="9">
    <location>
        <position position="137"/>
    </location>
    <ligand>
        <name>substrate</name>
    </ligand>
</feature>
<dbReference type="InterPro" id="IPR032466">
    <property type="entry name" value="Metal_Hydrolase"/>
</dbReference>
<dbReference type="PANTHER" id="PTHR43137">
    <property type="entry name" value="DIHYDROOROTASE"/>
    <property type="match status" value="1"/>
</dbReference>
<evidence type="ECO:0000313" key="13">
    <source>
        <dbReference type="Proteomes" id="UP000564885"/>
    </source>
</evidence>
<dbReference type="AlphaFoldDB" id="A0A849IFJ6"/>
<dbReference type="PIRSF" id="PIRSF001237">
    <property type="entry name" value="DHOdimr"/>
    <property type="match status" value="1"/>
</dbReference>
<comment type="function">
    <text evidence="1 9">Catalyzes the reversible cyclization of carbamoyl aspartate to dihydroorotate.</text>
</comment>
<gene>
    <name evidence="9 12" type="primary">pyrC</name>
    <name evidence="12" type="ORF">HJG44_22930</name>
</gene>
<evidence type="ECO:0000256" key="5">
    <source>
        <dbReference type="ARBA" id="ARBA00022723"/>
    </source>
</evidence>
<evidence type="ECO:0000256" key="9">
    <source>
        <dbReference type="HAMAP-Rule" id="MF_00219"/>
    </source>
</evidence>
<dbReference type="GO" id="GO:0005829">
    <property type="term" value="C:cytosol"/>
    <property type="evidence" value="ECO:0007669"/>
    <property type="project" value="TreeGrafter"/>
</dbReference>
<keyword evidence="13" id="KW-1185">Reference proteome</keyword>
<dbReference type="HAMAP" id="MF_00219">
    <property type="entry name" value="PyrC_classII"/>
    <property type="match status" value="1"/>
</dbReference>
<evidence type="ECO:0000256" key="6">
    <source>
        <dbReference type="ARBA" id="ARBA00022801"/>
    </source>
</evidence>
<accession>A0A849IFJ6</accession>
<keyword evidence="8 9" id="KW-0665">Pyrimidine biosynthesis</keyword>
<comment type="pathway">
    <text evidence="2 9 10">Pyrimidine metabolism; UMP biosynthesis via de novo pathway; (S)-dihydroorotate from bicarbonate: step 3/3.</text>
</comment>
<feature type="binding site" description="via carbamate group" evidence="9">
    <location>
        <position position="100"/>
    </location>
    <ligand>
        <name>Zn(2+)</name>
        <dbReference type="ChEBI" id="CHEBI:29105"/>
        <label>1</label>
    </ligand>
</feature>
<dbReference type="PROSITE" id="PS00483">
    <property type="entry name" value="DIHYDROOROTASE_2"/>
    <property type="match status" value="1"/>
</dbReference>
<feature type="binding site" evidence="9">
    <location>
        <position position="14"/>
    </location>
    <ligand>
        <name>Zn(2+)</name>
        <dbReference type="ChEBI" id="CHEBI:29105"/>
        <label>1</label>
    </ligand>
</feature>
<feature type="binding site" evidence="9">
    <location>
        <position position="137"/>
    </location>
    <ligand>
        <name>Zn(2+)</name>
        <dbReference type="ChEBI" id="CHEBI:29105"/>
        <label>2</label>
    </ligand>
</feature>
<sequence length="347" mass="38299">MTERITIRRPDDWHVHFRDGAMMKACLPETARVFGRAIAMPNLTPPVRTAADAVAYRERLRAARPAGSSFEPLMTCYLTHDTDPDDVERGFREGVFTALKLYPAHATTNAAEGVTDLNKLDRVFERAEKIGLPLSMHGEEVDPDIDIFDREAVFIDRRLGPLTEKFPGLKMILEHLTTAVAVDFVRARFPQVAGTITAHHLELTRTDMLGHGMRPDFYCMPVAKTERDRRAIVAAAVSGEACYFLGSDSAPHPLARKRAIPAAAGIFSAPTAIEIYADVFDREGALDRLEAFASLNGPRHYGIAPNEGTITLERVAWTPPETLPVDGPEACIPVYRGGGRLNWRVAA</sequence>
<comment type="caution">
    <text evidence="9">Lacks conserved residue(s) required for the propagation of feature annotation.</text>
</comment>
<keyword evidence="6 9" id="KW-0378">Hydrolase</keyword>
<comment type="catalytic activity">
    <reaction evidence="9 10">
        <text>(S)-dihydroorotate + H2O = N-carbamoyl-L-aspartate + H(+)</text>
        <dbReference type="Rhea" id="RHEA:24296"/>
        <dbReference type="ChEBI" id="CHEBI:15377"/>
        <dbReference type="ChEBI" id="CHEBI:15378"/>
        <dbReference type="ChEBI" id="CHEBI:30864"/>
        <dbReference type="ChEBI" id="CHEBI:32814"/>
        <dbReference type="EC" id="3.5.2.3"/>
    </reaction>
</comment>
<name>A0A849IFJ6_9HYPH</name>
<feature type="binding site" evidence="9">
    <location>
        <position position="16"/>
    </location>
    <ligand>
        <name>Zn(2+)</name>
        <dbReference type="ChEBI" id="CHEBI:29105"/>
        <label>1</label>
    </ligand>
</feature>
<feature type="active site" evidence="9">
    <location>
        <position position="248"/>
    </location>
</feature>
<feature type="modified residue" description="N6-carboxylysine" evidence="9">
    <location>
        <position position="100"/>
    </location>
</feature>
<feature type="binding site" evidence="9">
    <location>
        <position position="248"/>
    </location>
    <ligand>
        <name>Zn(2+)</name>
        <dbReference type="ChEBI" id="CHEBI:29105"/>
        <label>1</label>
    </ligand>
</feature>
<dbReference type="GO" id="GO:0008270">
    <property type="term" value="F:zinc ion binding"/>
    <property type="evidence" value="ECO:0007669"/>
    <property type="project" value="UniProtKB-UniRule"/>
</dbReference>
<feature type="binding site" evidence="9">
    <location>
        <position position="175"/>
    </location>
    <ligand>
        <name>Zn(2+)</name>
        <dbReference type="ChEBI" id="CHEBI:29105"/>
        <label>2</label>
    </ligand>
</feature>
<evidence type="ECO:0000256" key="10">
    <source>
        <dbReference type="RuleBase" id="RU003440"/>
    </source>
</evidence>
<dbReference type="InterPro" id="IPR004721">
    <property type="entry name" value="DHOdimr"/>
</dbReference>
<evidence type="ECO:0000256" key="8">
    <source>
        <dbReference type="ARBA" id="ARBA00022975"/>
    </source>
</evidence>
<comment type="similarity">
    <text evidence="3 9 10">Belongs to the metallo-dependent hydrolases superfamily. DHOase family. Class II DHOase subfamily.</text>
</comment>